<sequence length="75" mass="8329">MYASVEELDPMSRALQHCFDSNDDEKSISKLVLVVAAADFQCISCRFHLALLLRLVFVLCVCLCVSVGSSDHHLD</sequence>
<dbReference type="AlphaFoldDB" id="A0A0K0DB51"/>
<keyword evidence="1" id="KW-1133">Transmembrane helix</keyword>
<evidence type="ECO:0000256" key="1">
    <source>
        <dbReference type="SAM" id="Phobius"/>
    </source>
</evidence>
<reference evidence="2" key="1">
    <citation type="submission" date="2012-09" db="EMBL/GenBank/DDBJ databases">
        <authorList>
            <person name="Martin A.A."/>
        </authorList>
    </citation>
    <scope>NUCLEOTIDE SEQUENCE</scope>
</reference>
<dbReference type="WBParaSite" id="ACAC_0000760801-mRNA-1">
    <property type="protein sequence ID" value="ACAC_0000760801-mRNA-1"/>
    <property type="gene ID" value="ACAC_0000760801"/>
</dbReference>
<keyword evidence="1" id="KW-0812">Transmembrane</keyword>
<evidence type="ECO:0000313" key="2">
    <source>
        <dbReference type="Proteomes" id="UP000035642"/>
    </source>
</evidence>
<proteinExistence type="predicted"/>
<name>A0A0K0DB51_ANGCA</name>
<reference evidence="3" key="2">
    <citation type="submission" date="2017-02" db="UniProtKB">
        <authorList>
            <consortium name="WormBaseParasite"/>
        </authorList>
    </citation>
    <scope>IDENTIFICATION</scope>
</reference>
<feature type="transmembrane region" description="Helical" evidence="1">
    <location>
        <begin position="51"/>
        <end position="69"/>
    </location>
</feature>
<dbReference type="Proteomes" id="UP000035642">
    <property type="component" value="Unassembled WGS sequence"/>
</dbReference>
<keyword evidence="2" id="KW-1185">Reference proteome</keyword>
<accession>A0A0K0DB51</accession>
<organism evidence="2 3">
    <name type="scientific">Angiostrongylus cantonensis</name>
    <name type="common">Rat lungworm</name>
    <dbReference type="NCBI Taxonomy" id="6313"/>
    <lineage>
        <taxon>Eukaryota</taxon>
        <taxon>Metazoa</taxon>
        <taxon>Ecdysozoa</taxon>
        <taxon>Nematoda</taxon>
        <taxon>Chromadorea</taxon>
        <taxon>Rhabditida</taxon>
        <taxon>Rhabditina</taxon>
        <taxon>Rhabditomorpha</taxon>
        <taxon>Strongyloidea</taxon>
        <taxon>Metastrongylidae</taxon>
        <taxon>Angiostrongylus</taxon>
    </lineage>
</organism>
<protein>
    <submittedName>
        <fullName evidence="3">Copine domain-containing protein</fullName>
    </submittedName>
</protein>
<keyword evidence="1" id="KW-0472">Membrane</keyword>
<evidence type="ECO:0000313" key="3">
    <source>
        <dbReference type="WBParaSite" id="ACAC_0000760801-mRNA-1"/>
    </source>
</evidence>